<dbReference type="Pfam" id="PF18059">
    <property type="entry name" value="Csd3_N"/>
    <property type="match status" value="1"/>
</dbReference>
<dbReference type="InterPro" id="IPR040653">
    <property type="entry name" value="Csd3_N"/>
</dbReference>
<sequence>MRRFFIFFIFATSLFGAQVETYRWNNGETYLMFLEKNSLPLKPLYYNLDEDEQQLTEEIYSGVHYQISKEKNGEISQVFIPLNDELQIHIYKNNAEYFFETLPIISETRVEAFTLKIEHSPYLDIIKETGSVKLATIFVSSFKHSLNFKRDLRKGDTLAMIYEQKYRLGKPFSMPTLKAAMIEMRGKKHYIYLNDDGRFYNEDAKEIEGFLLGNPVRGARISSRFTKRRFHPVLKKYRAHLGVDYAASRGTPIAAAGSGRVIFIGETRGYGKLIKVQHEDGYMSLYAHQSSFRKGIRKGSYVKKGQIIGYVGSTGLSTGPHLHFGLYKNNRAIDPLRVVQVATKKLSGKEKTAFLQLKSNYDESINLHIANETKFARVGAPQSVCYFYNGELCVQDRTGSNS</sequence>
<dbReference type="Proteomes" id="UP000309561">
    <property type="component" value="Unassembled WGS sequence"/>
</dbReference>
<protein>
    <submittedName>
        <fullName evidence="9">M23 family metallopeptidase</fullName>
    </submittedName>
</protein>
<dbReference type="SUPFAM" id="SSF51261">
    <property type="entry name" value="Duplicated hybrid motif"/>
    <property type="match status" value="1"/>
</dbReference>
<keyword evidence="6" id="KW-0482">Metalloprotease</keyword>
<evidence type="ECO:0000259" key="8">
    <source>
        <dbReference type="Pfam" id="PF18059"/>
    </source>
</evidence>
<reference evidence="9 10" key="1">
    <citation type="submission" date="2019-04" db="EMBL/GenBank/DDBJ databases">
        <title>Sulfurimonas crateris sp. nov. a facultative anaerobic sulfur-oxidizing chemolithautotrophic bacterium isolated from a terrestrial mud vulcano.</title>
        <authorList>
            <person name="Ratnikova N.M."/>
            <person name="Slobodkin A.I."/>
            <person name="Merkel A.Y."/>
            <person name="Novikov A."/>
            <person name="Bonch-Osmolovskaya E.A."/>
            <person name="Slobodkina G.B."/>
        </authorList>
    </citation>
    <scope>NUCLEOTIDE SEQUENCE [LARGE SCALE GENOMIC DNA]</scope>
    <source>
        <strain evidence="9 10">SN118</strain>
    </source>
</reference>
<keyword evidence="10" id="KW-1185">Reference proteome</keyword>
<evidence type="ECO:0000259" key="7">
    <source>
        <dbReference type="Pfam" id="PF01551"/>
    </source>
</evidence>
<gene>
    <name evidence="9" type="ORF">FCU45_01990</name>
</gene>
<dbReference type="CDD" id="cd12797">
    <property type="entry name" value="M23_peptidase"/>
    <property type="match status" value="1"/>
</dbReference>
<dbReference type="PANTHER" id="PTHR21666">
    <property type="entry name" value="PEPTIDASE-RELATED"/>
    <property type="match status" value="1"/>
</dbReference>
<feature type="domain" description="M23ase beta-sheet core" evidence="7">
    <location>
        <begin position="239"/>
        <end position="335"/>
    </location>
</feature>
<dbReference type="AlphaFoldDB" id="A0A4V5TPE9"/>
<evidence type="ECO:0000256" key="5">
    <source>
        <dbReference type="ARBA" id="ARBA00022833"/>
    </source>
</evidence>
<dbReference type="GO" id="GO:0006508">
    <property type="term" value="P:proteolysis"/>
    <property type="evidence" value="ECO:0007669"/>
    <property type="project" value="UniProtKB-KW"/>
</dbReference>
<dbReference type="RefSeq" id="WP_137011739.1">
    <property type="nucleotide sequence ID" value="NZ_SZPX01000001.1"/>
</dbReference>
<evidence type="ECO:0000313" key="10">
    <source>
        <dbReference type="Proteomes" id="UP000309561"/>
    </source>
</evidence>
<dbReference type="PANTHER" id="PTHR21666:SF288">
    <property type="entry name" value="CELL DIVISION PROTEIN YTFB"/>
    <property type="match status" value="1"/>
</dbReference>
<comment type="caution">
    <text evidence="9">The sequence shown here is derived from an EMBL/GenBank/DDBJ whole genome shotgun (WGS) entry which is preliminary data.</text>
</comment>
<keyword evidence="4" id="KW-0378">Hydrolase</keyword>
<evidence type="ECO:0000256" key="4">
    <source>
        <dbReference type="ARBA" id="ARBA00022801"/>
    </source>
</evidence>
<evidence type="ECO:0000256" key="3">
    <source>
        <dbReference type="ARBA" id="ARBA00022723"/>
    </source>
</evidence>
<organism evidence="9 10">
    <name type="scientific">Sulfurimonas crateris</name>
    <dbReference type="NCBI Taxonomy" id="2574727"/>
    <lineage>
        <taxon>Bacteria</taxon>
        <taxon>Pseudomonadati</taxon>
        <taxon>Campylobacterota</taxon>
        <taxon>Epsilonproteobacteria</taxon>
        <taxon>Campylobacterales</taxon>
        <taxon>Sulfurimonadaceae</taxon>
        <taxon>Sulfurimonas</taxon>
    </lineage>
</organism>
<name>A0A4V5TPE9_9BACT</name>
<evidence type="ECO:0000256" key="1">
    <source>
        <dbReference type="ARBA" id="ARBA00001947"/>
    </source>
</evidence>
<proteinExistence type="predicted"/>
<comment type="cofactor">
    <cofactor evidence="1">
        <name>Zn(2+)</name>
        <dbReference type="ChEBI" id="CHEBI:29105"/>
    </cofactor>
</comment>
<keyword evidence="2" id="KW-0645">Protease</keyword>
<accession>A0A4V5TPE9</accession>
<dbReference type="Pfam" id="PF01551">
    <property type="entry name" value="Peptidase_M23"/>
    <property type="match status" value="1"/>
</dbReference>
<dbReference type="Gene3D" id="3.10.450.350">
    <property type="match status" value="1"/>
</dbReference>
<dbReference type="Gene3D" id="2.70.70.10">
    <property type="entry name" value="Glucose Permease (Domain IIA)"/>
    <property type="match status" value="1"/>
</dbReference>
<keyword evidence="5" id="KW-0862">Zinc</keyword>
<dbReference type="EMBL" id="SZPX01000001">
    <property type="protein sequence ID" value="TKI71173.1"/>
    <property type="molecule type" value="Genomic_DNA"/>
</dbReference>
<evidence type="ECO:0000256" key="2">
    <source>
        <dbReference type="ARBA" id="ARBA00022670"/>
    </source>
</evidence>
<dbReference type="OrthoDB" id="9815245at2"/>
<feature type="domain" description="Csd3 N-terminal" evidence="8">
    <location>
        <begin position="22"/>
        <end position="104"/>
    </location>
</feature>
<dbReference type="GO" id="GO:0004222">
    <property type="term" value="F:metalloendopeptidase activity"/>
    <property type="evidence" value="ECO:0007669"/>
    <property type="project" value="TreeGrafter"/>
</dbReference>
<dbReference type="GO" id="GO:0046872">
    <property type="term" value="F:metal ion binding"/>
    <property type="evidence" value="ECO:0007669"/>
    <property type="project" value="UniProtKB-KW"/>
</dbReference>
<evidence type="ECO:0000313" key="9">
    <source>
        <dbReference type="EMBL" id="TKI71173.1"/>
    </source>
</evidence>
<keyword evidence="3" id="KW-0479">Metal-binding</keyword>
<dbReference type="InterPro" id="IPR050570">
    <property type="entry name" value="Cell_wall_metabolism_enzyme"/>
</dbReference>
<evidence type="ECO:0000256" key="6">
    <source>
        <dbReference type="ARBA" id="ARBA00023049"/>
    </source>
</evidence>
<dbReference type="InterPro" id="IPR016047">
    <property type="entry name" value="M23ase_b-sheet_dom"/>
</dbReference>
<dbReference type="InterPro" id="IPR011055">
    <property type="entry name" value="Dup_hybrid_motif"/>
</dbReference>